<dbReference type="GO" id="GO:0016491">
    <property type="term" value="F:oxidoreductase activity"/>
    <property type="evidence" value="ECO:0007669"/>
    <property type="project" value="UniProtKB-KW"/>
</dbReference>
<dbReference type="STRING" id="656519.Halsa_0209"/>
<dbReference type="InterPro" id="IPR017900">
    <property type="entry name" value="4Fe4S_Fe_S_CS"/>
</dbReference>
<dbReference type="PANTHER" id="PTHR42949:SF3">
    <property type="entry name" value="ANAEROBIC GLYCEROL-3-PHOSPHATE DEHYDROGENASE SUBUNIT B"/>
    <property type="match status" value="1"/>
</dbReference>
<name>E4RP06_HALHG</name>
<dbReference type="GO" id="GO:0046872">
    <property type="term" value="F:metal ion binding"/>
    <property type="evidence" value="ECO:0007669"/>
    <property type="project" value="UniProtKB-KW"/>
</dbReference>
<dbReference type="HOGENOM" id="CLU_030705_1_2_9"/>
<evidence type="ECO:0000256" key="4">
    <source>
        <dbReference type="ARBA" id="ARBA00023014"/>
    </source>
</evidence>
<dbReference type="Proteomes" id="UP000007434">
    <property type="component" value="Chromosome"/>
</dbReference>
<keyword evidence="4" id="KW-0411">Iron-sulfur</keyword>
<sequence length="527" mass="56832">MTMKRYELIIIGAGPAGLSAAIEAAAEGMQVIVFDENQRPGGQLFKQIHKFFGSKQHRARERGFKIGEDLLKQAEDYGVEVKLNATVIGLFENKTISVKIANRIEHYSAYNIIVAAGASEKMIPFPGWTLPGVIGAGAAQTMMNIEGVKPGNEVLMVGSGNVGLVVGYQLIQAGCNLKAVVDASPKIGGYGVHASKLSRTGVPFYTSHTIKMVKGDKKVEKALISEVDENWQHIAGSEKELNVDTVCLAVGLSPMAKLLEMAGCQMESSAGNLIPVCDEYGKTSVEGIYAAGDVAGIEEASAAMIEGKIAAVSILKKLCYLEQVEFETRFPAYKDSLEELRQGMFGIGEGSWDYPSQSREGYPLSKSLLKKGYLETEEIKQFPGVVKEKSAGVVPVVECTQNIPCNPCQDICPNDCIKVEGDIVTLPELDKDLNCSGCELCVSGCPGQAVFLIDPDFSSDHSAVSFPYEFSPLPELGSKGKALDRSGKIVGEAEIIRINKAKINDKTAVLTIKVKDEIVDQARFFKE</sequence>
<reference evidence="6 7" key="2">
    <citation type="journal article" date="2011" name="J. Bacteriol.">
        <title>Complete Genome Sequence of the Haloalkaliphilic, Hydrogen Producing Halanaerobium hydrogenoformans.</title>
        <authorList>
            <person name="Brown S.D."/>
            <person name="Begemann M.B."/>
            <person name="Mormile M.R."/>
            <person name="Wall J.D."/>
            <person name="Han C.S."/>
            <person name="Goodwin L.A."/>
            <person name="Pitluck S."/>
            <person name="Land M.L."/>
            <person name="Hauser L.J."/>
            <person name="Elias D.A."/>
        </authorList>
    </citation>
    <scope>NUCLEOTIDE SEQUENCE [LARGE SCALE GENOMIC DNA]</scope>
    <source>
        <strain evidence="7">sapolanicus</strain>
    </source>
</reference>
<evidence type="ECO:0000313" key="7">
    <source>
        <dbReference type="Proteomes" id="UP000007434"/>
    </source>
</evidence>
<keyword evidence="3" id="KW-0408">Iron</keyword>
<dbReference type="KEGG" id="has:Halsa_0209"/>
<evidence type="ECO:0000313" key="6">
    <source>
        <dbReference type="EMBL" id="ADQ13696.1"/>
    </source>
</evidence>
<reference evidence="6 7" key="1">
    <citation type="submission" date="2010-11" db="EMBL/GenBank/DDBJ databases">
        <title>Complete sequence of Halanaerobium sp. sapolanicus.</title>
        <authorList>
            <consortium name="US DOE Joint Genome Institute"/>
            <person name="Lucas S."/>
            <person name="Copeland A."/>
            <person name="Lapidus A."/>
            <person name="Cheng J.-F."/>
            <person name="Bruce D."/>
            <person name="Goodwin L."/>
            <person name="Pitluck S."/>
            <person name="Davenport K."/>
            <person name="Detter J.C."/>
            <person name="Han C."/>
            <person name="Tapia R."/>
            <person name="Land M."/>
            <person name="Hauser L."/>
            <person name="Jeffries C."/>
            <person name="Kyrpides N."/>
            <person name="Ivanova N."/>
            <person name="Mikhailova N."/>
            <person name="Begemann M.B."/>
            <person name="Mormile M.R."/>
            <person name="Wall J.D."/>
            <person name="Elias D.A."/>
            <person name="Woyke T."/>
        </authorList>
    </citation>
    <scope>NUCLEOTIDE SEQUENCE [LARGE SCALE GENOMIC DNA]</scope>
    <source>
        <strain evidence="7">sapolanicus</strain>
    </source>
</reference>
<evidence type="ECO:0000259" key="5">
    <source>
        <dbReference type="PROSITE" id="PS51379"/>
    </source>
</evidence>
<organism evidence="6 7">
    <name type="scientific">Halanaerobium hydrogeniformans</name>
    <name type="common">Halanaerobium sp. (strain sapolanicus)</name>
    <dbReference type="NCBI Taxonomy" id="656519"/>
    <lineage>
        <taxon>Bacteria</taxon>
        <taxon>Bacillati</taxon>
        <taxon>Bacillota</taxon>
        <taxon>Clostridia</taxon>
        <taxon>Halanaerobiales</taxon>
        <taxon>Halanaerobiaceae</taxon>
        <taxon>Halanaerobium</taxon>
    </lineage>
</organism>
<keyword evidence="1" id="KW-0479">Metal-binding</keyword>
<dbReference type="InterPro" id="IPR036188">
    <property type="entry name" value="FAD/NAD-bd_sf"/>
</dbReference>
<dbReference type="eggNOG" id="COG0446">
    <property type="taxonomic scope" value="Bacteria"/>
</dbReference>
<feature type="domain" description="4Fe-4S ferredoxin-type" evidence="5">
    <location>
        <begin position="393"/>
        <end position="422"/>
    </location>
</feature>
<evidence type="ECO:0000256" key="2">
    <source>
        <dbReference type="ARBA" id="ARBA00023002"/>
    </source>
</evidence>
<dbReference type="Pfam" id="PF07992">
    <property type="entry name" value="Pyr_redox_2"/>
    <property type="match status" value="1"/>
</dbReference>
<dbReference type="InterPro" id="IPR023753">
    <property type="entry name" value="FAD/NAD-binding_dom"/>
</dbReference>
<keyword evidence="2" id="KW-0560">Oxidoreductase</keyword>
<dbReference type="PRINTS" id="PR00469">
    <property type="entry name" value="PNDRDTASEII"/>
</dbReference>
<dbReference type="Gene3D" id="3.30.70.20">
    <property type="match status" value="1"/>
</dbReference>
<dbReference type="Gene3D" id="3.50.50.60">
    <property type="entry name" value="FAD/NAD(P)-binding domain"/>
    <property type="match status" value="2"/>
</dbReference>
<protein>
    <submittedName>
        <fullName evidence="6">FAD-dependent pyridine nucleotide-disulfide oxidoreductase</fullName>
    </submittedName>
</protein>
<keyword evidence="7" id="KW-1185">Reference proteome</keyword>
<dbReference type="EMBL" id="CP002304">
    <property type="protein sequence ID" value="ADQ13696.1"/>
    <property type="molecule type" value="Genomic_DNA"/>
</dbReference>
<dbReference type="PROSITE" id="PS51379">
    <property type="entry name" value="4FE4S_FER_2"/>
    <property type="match status" value="2"/>
</dbReference>
<dbReference type="AlphaFoldDB" id="E4RP06"/>
<dbReference type="eggNOG" id="COG1143">
    <property type="taxonomic scope" value="Bacteria"/>
</dbReference>
<dbReference type="PROSITE" id="PS00198">
    <property type="entry name" value="4FE4S_FER_1"/>
    <property type="match status" value="1"/>
</dbReference>
<dbReference type="GO" id="GO:0051536">
    <property type="term" value="F:iron-sulfur cluster binding"/>
    <property type="evidence" value="ECO:0007669"/>
    <property type="project" value="UniProtKB-KW"/>
</dbReference>
<dbReference type="InterPro" id="IPR051691">
    <property type="entry name" value="Metab_Enz_Cyan_OpOx_G3PDH"/>
</dbReference>
<feature type="domain" description="4Fe-4S ferredoxin-type" evidence="5">
    <location>
        <begin position="425"/>
        <end position="455"/>
    </location>
</feature>
<evidence type="ECO:0000256" key="3">
    <source>
        <dbReference type="ARBA" id="ARBA00023004"/>
    </source>
</evidence>
<dbReference type="SUPFAM" id="SSF51905">
    <property type="entry name" value="FAD/NAD(P)-binding domain"/>
    <property type="match status" value="1"/>
</dbReference>
<dbReference type="InterPro" id="IPR017896">
    <property type="entry name" value="4Fe4S_Fe-S-bd"/>
</dbReference>
<dbReference type="SUPFAM" id="SSF54862">
    <property type="entry name" value="4Fe-4S ferredoxins"/>
    <property type="match status" value="1"/>
</dbReference>
<evidence type="ECO:0000256" key="1">
    <source>
        <dbReference type="ARBA" id="ARBA00022723"/>
    </source>
</evidence>
<gene>
    <name evidence="6" type="ordered locus">Halsa_0209</name>
</gene>
<dbReference type="PANTHER" id="PTHR42949">
    <property type="entry name" value="ANAEROBIC GLYCEROL-3-PHOSPHATE DEHYDROGENASE SUBUNIT B"/>
    <property type="match status" value="1"/>
</dbReference>
<dbReference type="PRINTS" id="PR00368">
    <property type="entry name" value="FADPNR"/>
</dbReference>
<proteinExistence type="predicted"/>
<accession>E4RP06</accession>